<evidence type="ECO:0000313" key="4">
    <source>
        <dbReference type="Proteomes" id="UP000325292"/>
    </source>
</evidence>
<protein>
    <recommendedName>
        <fullName evidence="2">SCP domain-containing protein</fullName>
    </recommendedName>
</protein>
<proteinExistence type="predicted"/>
<feature type="chain" id="PRO_5046413558" description="SCP domain-containing protein" evidence="1">
    <location>
        <begin position="22"/>
        <end position="220"/>
    </location>
</feature>
<name>A0ABM6RQ79_9FIRM</name>
<dbReference type="Pfam" id="PF00188">
    <property type="entry name" value="CAP"/>
    <property type="match status" value="1"/>
</dbReference>
<gene>
    <name evidence="3" type="ORF">BXT84_05285</name>
</gene>
<reference evidence="3 4" key="1">
    <citation type="journal article" date="2019" name="Sci. Rep.">
        <title>Sulfobacillus thermotolerans: new insights into resistance and metabolic capacities of acidophilic chemolithotrophs.</title>
        <authorList>
            <person name="Panyushkina A.E."/>
            <person name="Babenko V.V."/>
            <person name="Nikitina A.S."/>
            <person name="Selezneva O.V."/>
            <person name="Tsaplina I.A."/>
            <person name="Letarova M.A."/>
            <person name="Kostryukova E.S."/>
            <person name="Letarov A.V."/>
        </authorList>
    </citation>
    <scope>NUCLEOTIDE SEQUENCE [LARGE SCALE GENOMIC DNA]</scope>
    <source>
        <strain evidence="3 4">Kr1</strain>
    </source>
</reference>
<evidence type="ECO:0000256" key="1">
    <source>
        <dbReference type="SAM" id="SignalP"/>
    </source>
</evidence>
<keyword evidence="1" id="KW-0732">Signal</keyword>
<dbReference type="SUPFAM" id="SSF55797">
    <property type="entry name" value="PR-1-like"/>
    <property type="match status" value="1"/>
</dbReference>
<dbReference type="Gene3D" id="3.40.33.10">
    <property type="entry name" value="CAP"/>
    <property type="match status" value="1"/>
</dbReference>
<keyword evidence="4" id="KW-1185">Reference proteome</keyword>
<evidence type="ECO:0000313" key="3">
    <source>
        <dbReference type="EMBL" id="AUW93437.1"/>
    </source>
</evidence>
<dbReference type="CDD" id="cd05379">
    <property type="entry name" value="CAP_bacterial"/>
    <property type="match status" value="1"/>
</dbReference>
<sequence length="220" mass="22897">MNYFAALLLAAGLSTPLTIPSAMTTVQIAKPATPPVTTTSIQAGIATPFPVASVQSAYKTMGQAQYAITSTLPIKTTEVAPASAPAVGLSSQAQQMIDLINHARQQAGLLPYTVNTTLMALAQERAQALSNGPFTSDMVPYGWPIQMEEAAGLQAQGMGAENIAEASTVTQAFSLLMASAPHRANILNPYETQIGVGVVPWGSGVAISELFMGPNLSTEY</sequence>
<dbReference type="InterPro" id="IPR014044">
    <property type="entry name" value="CAP_dom"/>
</dbReference>
<dbReference type="PANTHER" id="PTHR31157">
    <property type="entry name" value="SCP DOMAIN-CONTAINING PROTEIN"/>
    <property type="match status" value="1"/>
</dbReference>
<dbReference type="Proteomes" id="UP000325292">
    <property type="component" value="Chromosome"/>
</dbReference>
<feature type="domain" description="SCP" evidence="2">
    <location>
        <begin position="98"/>
        <end position="204"/>
    </location>
</feature>
<feature type="signal peptide" evidence="1">
    <location>
        <begin position="1"/>
        <end position="21"/>
    </location>
</feature>
<dbReference type="PANTHER" id="PTHR31157:SF1">
    <property type="entry name" value="SCP DOMAIN-CONTAINING PROTEIN"/>
    <property type="match status" value="1"/>
</dbReference>
<evidence type="ECO:0000259" key="2">
    <source>
        <dbReference type="Pfam" id="PF00188"/>
    </source>
</evidence>
<dbReference type="InterPro" id="IPR035940">
    <property type="entry name" value="CAP_sf"/>
</dbReference>
<accession>A0ABM6RQ79</accession>
<dbReference type="EMBL" id="CP019454">
    <property type="protein sequence ID" value="AUW93437.1"/>
    <property type="molecule type" value="Genomic_DNA"/>
</dbReference>
<organism evidence="3 4">
    <name type="scientific">Sulfobacillus thermotolerans</name>
    <dbReference type="NCBI Taxonomy" id="338644"/>
    <lineage>
        <taxon>Bacteria</taxon>
        <taxon>Bacillati</taxon>
        <taxon>Bacillota</taxon>
        <taxon>Clostridia</taxon>
        <taxon>Eubacteriales</taxon>
        <taxon>Clostridiales Family XVII. Incertae Sedis</taxon>
        <taxon>Sulfobacillus</taxon>
    </lineage>
</organism>